<reference evidence="1 2" key="1">
    <citation type="submission" date="2017-03" db="EMBL/GenBank/DDBJ databases">
        <title>Genomes of endolithic fungi from Antarctica.</title>
        <authorList>
            <person name="Coleine C."/>
            <person name="Masonjones S."/>
            <person name="Stajich J.E."/>
        </authorList>
    </citation>
    <scope>NUCLEOTIDE SEQUENCE [LARGE SCALE GENOMIC DNA]</scope>
    <source>
        <strain evidence="1 2">CCFEE 6315</strain>
    </source>
</reference>
<protein>
    <recommendedName>
        <fullName evidence="3">PPPDE domain-containing protein</fullName>
    </recommendedName>
</protein>
<accession>A0A4U0TKT7</accession>
<evidence type="ECO:0000313" key="2">
    <source>
        <dbReference type="Proteomes" id="UP000308549"/>
    </source>
</evidence>
<keyword evidence="2" id="KW-1185">Reference proteome</keyword>
<dbReference type="EMBL" id="NAJL01000073">
    <property type="protein sequence ID" value="TKA22511.1"/>
    <property type="molecule type" value="Genomic_DNA"/>
</dbReference>
<organism evidence="1 2">
    <name type="scientific">Salinomyces thailandicus</name>
    <dbReference type="NCBI Taxonomy" id="706561"/>
    <lineage>
        <taxon>Eukaryota</taxon>
        <taxon>Fungi</taxon>
        <taxon>Dikarya</taxon>
        <taxon>Ascomycota</taxon>
        <taxon>Pezizomycotina</taxon>
        <taxon>Dothideomycetes</taxon>
        <taxon>Dothideomycetidae</taxon>
        <taxon>Mycosphaerellales</taxon>
        <taxon>Teratosphaeriaceae</taxon>
        <taxon>Salinomyces</taxon>
    </lineage>
</organism>
<comment type="caution">
    <text evidence="1">The sequence shown here is derived from an EMBL/GenBank/DDBJ whole genome shotgun (WGS) entry which is preliminary data.</text>
</comment>
<dbReference type="OrthoDB" id="3625606at2759"/>
<proteinExistence type="predicted"/>
<gene>
    <name evidence="1" type="ORF">B0A50_07977</name>
</gene>
<sequence length="222" mass="25297">MILIYSSTHEPAPSLDQPLIEHNPYRQLRPIYRKVRKVRGKTGWILRRYGHWFGAPKDDPVGLGHHALQIGEYVYELTREEGLVGQRLSGFQIWESTVRHVVVGWTDLEDGRIRDASILAQAFVRSRNGGRYHLKHNNCQHFIIDLLARITTIPLEKVDHPVMPLRSSSASSCGTERGHVLIRDSFEILERQVSFVAKREGGKDADGVVVVREVALDETVDF</sequence>
<dbReference type="Proteomes" id="UP000308549">
    <property type="component" value="Unassembled WGS sequence"/>
</dbReference>
<evidence type="ECO:0008006" key="3">
    <source>
        <dbReference type="Google" id="ProtNLM"/>
    </source>
</evidence>
<name>A0A4U0TKT7_9PEZI</name>
<evidence type="ECO:0000313" key="1">
    <source>
        <dbReference type="EMBL" id="TKA22511.1"/>
    </source>
</evidence>
<dbReference type="AlphaFoldDB" id="A0A4U0TKT7"/>